<gene>
    <name evidence="4" type="primary">LOC116310111</name>
</gene>
<dbReference type="PROSITE" id="PS51864">
    <property type="entry name" value="ASTACIN"/>
    <property type="match status" value="1"/>
</dbReference>
<dbReference type="InterPro" id="IPR024079">
    <property type="entry name" value="MetalloPept_cat_dom_sf"/>
</dbReference>
<reference evidence="4" key="2">
    <citation type="submission" date="2025-09" db="UniProtKB">
        <authorList>
            <consortium name="Ensembl"/>
        </authorList>
    </citation>
    <scope>IDENTIFICATION</scope>
</reference>
<comment type="caution">
    <text evidence="1">Lacks conserved residue(s) required for the propagation of feature annotation.</text>
</comment>
<evidence type="ECO:0000256" key="1">
    <source>
        <dbReference type="PROSITE-ProRule" id="PRU01211"/>
    </source>
</evidence>
<dbReference type="GeneID" id="116310111"/>
<evidence type="ECO:0000256" key="2">
    <source>
        <dbReference type="RuleBase" id="RU361183"/>
    </source>
</evidence>
<keyword evidence="1 2" id="KW-0378">Hydrolase</keyword>
<evidence type="ECO:0000313" key="4">
    <source>
        <dbReference type="Ensembl" id="ENSOABP00000043880.2"/>
    </source>
</evidence>
<feature type="signal peptide" evidence="2">
    <location>
        <begin position="1"/>
        <end position="18"/>
    </location>
</feature>
<dbReference type="AlphaFoldDB" id="A0A668UV77"/>
<feature type="active site" evidence="1">
    <location>
        <position position="157"/>
    </location>
</feature>
<dbReference type="OMA" id="YLYFMSK"/>
<proteinExistence type="predicted"/>
<comment type="cofactor">
    <cofactor evidence="1 2">
        <name>Zn(2+)</name>
        <dbReference type="ChEBI" id="CHEBI:29105"/>
    </cofactor>
    <text evidence="1 2">Binds 1 zinc ion per subunit.</text>
</comment>
<accession>A0A668UV77</accession>
<feature type="binding site" evidence="1">
    <location>
        <position position="156"/>
    </location>
    <ligand>
        <name>Zn(2+)</name>
        <dbReference type="ChEBI" id="CHEBI:29105"/>
        <note>catalytic</note>
    </ligand>
</feature>
<dbReference type="InterPro" id="IPR001506">
    <property type="entry name" value="Peptidase_M12A"/>
</dbReference>
<feature type="binding site" evidence="1">
    <location>
        <position position="166"/>
    </location>
    <ligand>
        <name>Zn(2+)</name>
        <dbReference type="ChEBI" id="CHEBI:29105"/>
        <note>catalytic</note>
    </ligand>
</feature>
<sequence>MTPVFLVLLLMTAVPLNAAKNEDQSNESLDVSEIIEKANEDISEILIHGDIAPSLTKNAVPCTATGCKWPKSGRYVYVPVFISSAYTPSERDIIIKGLVSFHSSTCIRFVWWKPENRDYLYFMSKTGCWSHLGRQNGGQIVSLQKGGCVYHKTVQHEILHALGFHHEQVRSDRDQYVQILNENIQEGKEHNFRKEQTNNLETSYDFTSVMHYSRNAFSKNGQPTIVAKSNANLIFGYASEMSANDIARVNKLYGCW</sequence>
<feature type="domain" description="Peptidase M12A" evidence="3">
    <location>
        <begin position="58"/>
        <end position="256"/>
    </location>
</feature>
<dbReference type="Proteomes" id="UP000472276">
    <property type="component" value="Unassembled WGS sequence"/>
</dbReference>
<keyword evidence="1 2" id="KW-0862">Zinc</keyword>
<keyword evidence="1 2" id="KW-0645">Protease</keyword>
<dbReference type="InterPro" id="IPR006026">
    <property type="entry name" value="Peptidase_Metallo"/>
</dbReference>
<dbReference type="GO" id="GO:0004222">
    <property type="term" value="F:metalloendopeptidase activity"/>
    <property type="evidence" value="ECO:0007669"/>
    <property type="project" value="UniProtKB-UniRule"/>
</dbReference>
<dbReference type="Pfam" id="PF01400">
    <property type="entry name" value="Astacin"/>
    <property type="match status" value="1"/>
</dbReference>
<dbReference type="SMART" id="SM00235">
    <property type="entry name" value="ZnMc"/>
    <property type="match status" value="1"/>
</dbReference>
<dbReference type="Gene3D" id="3.40.390.10">
    <property type="entry name" value="Collagenase (Catalytic Domain)"/>
    <property type="match status" value="1"/>
</dbReference>
<feature type="chain" id="PRO_5044047637" description="Metalloendopeptidase" evidence="2">
    <location>
        <begin position="19"/>
        <end position="256"/>
    </location>
</feature>
<dbReference type="KEGG" id="oau:116310111"/>
<dbReference type="GO" id="GO:0006508">
    <property type="term" value="P:proteolysis"/>
    <property type="evidence" value="ECO:0007669"/>
    <property type="project" value="UniProtKB-KW"/>
</dbReference>
<dbReference type="SUPFAM" id="SSF55486">
    <property type="entry name" value="Metalloproteases ('zincins'), catalytic domain"/>
    <property type="match status" value="1"/>
</dbReference>
<feature type="binding site" evidence="1">
    <location>
        <position position="160"/>
    </location>
    <ligand>
        <name>Zn(2+)</name>
        <dbReference type="ChEBI" id="CHEBI:29105"/>
        <note>catalytic</note>
    </ligand>
</feature>
<name>A0A668UV77_OREAU</name>
<dbReference type="GO" id="GO:0008270">
    <property type="term" value="F:zinc ion binding"/>
    <property type="evidence" value="ECO:0007669"/>
    <property type="project" value="UniProtKB-UniRule"/>
</dbReference>
<dbReference type="Ensembl" id="ENSOABT00000045038.2">
    <property type="protein sequence ID" value="ENSOABP00000043880.2"/>
    <property type="gene ID" value="ENSOABG00000019713.2"/>
</dbReference>
<dbReference type="PANTHER" id="PTHR10127:SF899">
    <property type="entry name" value="ASTACIN-LIKE METALLOENDOPEPTIDASE-RELATED"/>
    <property type="match status" value="1"/>
</dbReference>
<organism evidence="4 5">
    <name type="scientific">Oreochromis aureus</name>
    <name type="common">Israeli tilapia</name>
    <name type="synonym">Chromis aureus</name>
    <dbReference type="NCBI Taxonomy" id="47969"/>
    <lineage>
        <taxon>Eukaryota</taxon>
        <taxon>Metazoa</taxon>
        <taxon>Chordata</taxon>
        <taxon>Craniata</taxon>
        <taxon>Vertebrata</taxon>
        <taxon>Euteleostomi</taxon>
        <taxon>Actinopterygii</taxon>
        <taxon>Neopterygii</taxon>
        <taxon>Teleostei</taxon>
        <taxon>Neoteleostei</taxon>
        <taxon>Acanthomorphata</taxon>
        <taxon>Ovalentaria</taxon>
        <taxon>Cichlomorphae</taxon>
        <taxon>Cichliformes</taxon>
        <taxon>Cichlidae</taxon>
        <taxon>African cichlids</taxon>
        <taxon>Pseudocrenilabrinae</taxon>
        <taxon>Oreochromini</taxon>
        <taxon>Oreochromis</taxon>
    </lineage>
</organism>
<dbReference type="EC" id="3.4.24.-" evidence="2"/>
<keyword evidence="1 2" id="KW-0479">Metal-binding</keyword>
<protein>
    <recommendedName>
        <fullName evidence="2">Metalloendopeptidase</fullName>
        <ecNumber evidence="2">3.4.24.-</ecNumber>
    </recommendedName>
</protein>
<keyword evidence="5" id="KW-1185">Reference proteome</keyword>
<evidence type="ECO:0000259" key="3">
    <source>
        <dbReference type="PROSITE" id="PS51864"/>
    </source>
</evidence>
<dbReference type="RefSeq" id="XP_031582714.2">
    <property type="nucleotide sequence ID" value="XM_031726854.2"/>
</dbReference>
<dbReference type="PANTHER" id="PTHR10127">
    <property type="entry name" value="DISCOIDIN, CUB, EGF, LAMININ , AND ZINC METALLOPROTEASE DOMAIN CONTAINING"/>
    <property type="match status" value="1"/>
</dbReference>
<evidence type="ECO:0000313" key="5">
    <source>
        <dbReference type="Proteomes" id="UP000472276"/>
    </source>
</evidence>
<reference evidence="4" key="1">
    <citation type="submission" date="2025-08" db="UniProtKB">
        <authorList>
            <consortium name="Ensembl"/>
        </authorList>
    </citation>
    <scope>IDENTIFICATION</scope>
</reference>
<keyword evidence="2" id="KW-0732">Signal</keyword>
<keyword evidence="1 2" id="KW-0482">Metalloprotease</keyword>
<dbReference type="PRINTS" id="PR00480">
    <property type="entry name" value="ASTACIN"/>
</dbReference>